<accession>A0A1Y5PKU1</accession>
<evidence type="ECO:0000259" key="2">
    <source>
        <dbReference type="SMART" id="SM00507"/>
    </source>
</evidence>
<dbReference type="SMART" id="SM00507">
    <property type="entry name" value="HNHc"/>
    <property type="match status" value="1"/>
</dbReference>
<evidence type="ECO:0000256" key="1">
    <source>
        <dbReference type="SAM" id="MobiDB-lite"/>
    </source>
</evidence>
<sequence length="158" mass="17256">MTWDSNRPGIKVPEPVRRAVRRRDGDRCQLGYEGCTGRYEELDHTVGIAARGLQRRETVDDPNELQCVCKACHKQKTAWQAKIGRGLGAREPERSLWLGPVTLPAGFRYAPRATKGDRQPLTCEDTPGEGSLATPHGQPVGIGALIPPDSGDFQGAAR</sequence>
<dbReference type="EMBL" id="FLQS01000069">
    <property type="protein sequence ID" value="SBS79293.1"/>
    <property type="molecule type" value="Genomic_DNA"/>
</dbReference>
<dbReference type="InterPro" id="IPR003615">
    <property type="entry name" value="HNH_nuc"/>
</dbReference>
<dbReference type="Gene3D" id="1.10.30.50">
    <property type="match status" value="1"/>
</dbReference>
<organism evidence="3">
    <name type="scientific">uncultured Mycobacterium sp</name>
    <dbReference type="NCBI Taxonomy" id="171292"/>
    <lineage>
        <taxon>Bacteria</taxon>
        <taxon>Bacillati</taxon>
        <taxon>Actinomycetota</taxon>
        <taxon>Actinomycetes</taxon>
        <taxon>Mycobacteriales</taxon>
        <taxon>Mycobacteriaceae</taxon>
        <taxon>Mycobacterium</taxon>
        <taxon>environmental samples</taxon>
    </lineage>
</organism>
<evidence type="ECO:0000313" key="3">
    <source>
        <dbReference type="EMBL" id="SBS79293.1"/>
    </source>
</evidence>
<protein>
    <recommendedName>
        <fullName evidence="2">HNH nuclease domain-containing protein</fullName>
    </recommendedName>
</protein>
<feature type="domain" description="HNH nuclease" evidence="2">
    <location>
        <begin position="15"/>
        <end position="74"/>
    </location>
</feature>
<feature type="region of interest" description="Disordered" evidence="1">
    <location>
        <begin position="114"/>
        <end position="158"/>
    </location>
</feature>
<proteinExistence type="predicted"/>
<dbReference type="CDD" id="cd00085">
    <property type="entry name" value="HNHc"/>
    <property type="match status" value="1"/>
</dbReference>
<dbReference type="AlphaFoldDB" id="A0A1Y5PKU1"/>
<name>A0A1Y5PKU1_9MYCO</name>
<gene>
    <name evidence="3" type="ORF">MHPYR_710020</name>
</gene>
<reference evidence="3" key="1">
    <citation type="submission" date="2016-03" db="EMBL/GenBank/DDBJ databases">
        <authorList>
            <person name="Ploux O."/>
        </authorList>
    </citation>
    <scope>NUCLEOTIDE SEQUENCE</scope>
    <source>
        <strain evidence="3">UC10</strain>
    </source>
</reference>